<dbReference type="SUPFAM" id="SSF54909">
    <property type="entry name" value="Dimeric alpha+beta barrel"/>
    <property type="match status" value="1"/>
</dbReference>
<dbReference type="GO" id="GO:0006355">
    <property type="term" value="P:regulation of DNA-templated transcription"/>
    <property type="evidence" value="ECO:0007669"/>
    <property type="project" value="UniProtKB-ARBA"/>
</dbReference>
<dbReference type="InterPro" id="IPR036390">
    <property type="entry name" value="WH_DNA-bd_sf"/>
</dbReference>
<dbReference type="Gene3D" id="3.30.70.920">
    <property type="match status" value="1"/>
</dbReference>
<dbReference type="PANTHER" id="PTHR30154">
    <property type="entry name" value="LEUCINE-RESPONSIVE REGULATORY PROTEIN"/>
    <property type="match status" value="1"/>
</dbReference>
<feature type="domain" description="HTH asnC-type" evidence="4">
    <location>
        <begin position="7"/>
        <end position="68"/>
    </location>
</feature>
<dbReference type="CDD" id="cd00090">
    <property type="entry name" value="HTH_ARSR"/>
    <property type="match status" value="1"/>
</dbReference>
<dbReference type="RefSeq" id="WP_163960994.1">
    <property type="nucleotide sequence ID" value="NZ_JAAIVB010000012.1"/>
</dbReference>
<dbReference type="GO" id="GO:0005829">
    <property type="term" value="C:cytosol"/>
    <property type="evidence" value="ECO:0007669"/>
    <property type="project" value="TreeGrafter"/>
</dbReference>
<accession>A0A6B3SI44</accession>
<gene>
    <name evidence="5" type="ORF">G3574_05495</name>
</gene>
<dbReference type="InterPro" id="IPR011008">
    <property type="entry name" value="Dimeric_a/b-barrel"/>
</dbReference>
<evidence type="ECO:0000256" key="2">
    <source>
        <dbReference type="ARBA" id="ARBA00023125"/>
    </source>
</evidence>
<protein>
    <submittedName>
        <fullName evidence="5">Lrp/AsnC family transcriptional regulator</fullName>
    </submittedName>
</protein>
<organism evidence="5 6">
    <name type="scientific">Noviherbaspirillum galbum</name>
    <dbReference type="NCBI Taxonomy" id="2709383"/>
    <lineage>
        <taxon>Bacteria</taxon>
        <taxon>Pseudomonadati</taxon>
        <taxon>Pseudomonadota</taxon>
        <taxon>Betaproteobacteria</taxon>
        <taxon>Burkholderiales</taxon>
        <taxon>Oxalobacteraceae</taxon>
        <taxon>Noviherbaspirillum</taxon>
    </lineage>
</organism>
<dbReference type="Pfam" id="PF13412">
    <property type="entry name" value="HTH_24"/>
    <property type="match status" value="1"/>
</dbReference>
<dbReference type="InterPro" id="IPR019887">
    <property type="entry name" value="Tscrpt_reg_AsnC/Lrp_C"/>
</dbReference>
<dbReference type="InterPro" id="IPR019888">
    <property type="entry name" value="Tscrpt_reg_AsnC-like"/>
</dbReference>
<comment type="caution">
    <text evidence="5">The sequence shown here is derived from an EMBL/GenBank/DDBJ whole genome shotgun (WGS) entry which is preliminary data.</text>
</comment>
<dbReference type="PRINTS" id="PR00033">
    <property type="entry name" value="HTHASNC"/>
</dbReference>
<name>A0A6B3SI44_9BURK</name>
<dbReference type="Proteomes" id="UP000482155">
    <property type="component" value="Unassembled WGS sequence"/>
</dbReference>
<evidence type="ECO:0000256" key="1">
    <source>
        <dbReference type="ARBA" id="ARBA00023015"/>
    </source>
</evidence>
<dbReference type="FunFam" id="1.10.10.10:FF:000186">
    <property type="entry name" value="AsnC family transcriptional regulator"/>
    <property type="match status" value="1"/>
</dbReference>
<dbReference type="InterPro" id="IPR036388">
    <property type="entry name" value="WH-like_DNA-bd_sf"/>
</dbReference>
<keyword evidence="1" id="KW-0805">Transcription regulation</keyword>
<dbReference type="GO" id="GO:0043200">
    <property type="term" value="P:response to amino acid"/>
    <property type="evidence" value="ECO:0007669"/>
    <property type="project" value="TreeGrafter"/>
</dbReference>
<keyword evidence="6" id="KW-1185">Reference proteome</keyword>
<evidence type="ECO:0000313" key="5">
    <source>
        <dbReference type="EMBL" id="NEX60524.1"/>
    </source>
</evidence>
<keyword evidence="2" id="KW-0238">DNA-binding</keyword>
<keyword evidence="3" id="KW-0804">Transcription</keyword>
<dbReference type="InterPro" id="IPR011991">
    <property type="entry name" value="ArsR-like_HTH"/>
</dbReference>
<evidence type="ECO:0000259" key="4">
    <source>
        <dbReference type="PROSITE" id="PS50956"/>
    </source>
</evidence>
<dbReference type="PROSITE" id="PS50956">
    <property type="entry name" value="HTH_ASNC_2"/>
    <property type="match status" value="1"/>
</dbReference>
<dbReference type="InterPro" id="IPR000485">
    <property type="entry name" value="AsnC-type_HTH_dom"/>
</dbReference>
<evidence type="ECO:0000313" key="6">
    <source>
        <dbReference type="Proteomes" id="UP000482155"/>
    </source>
</evidence>
<sequence>MKTRFEADPIDWKILALLQRDARITNTGLGKAVGLSASAVAARIRVMEEAGVIEGYSARVNARALGQEITAFIRVRTPHDKIKQCLKAFAAMPEILEAHRIAGDDCFMVKASFSEMPHLEATLDALARFGPVTTSLVLDSYPPKPLQARK</sequence>
<dbReference type="Gene3D" id="1.10.10.10">
    <property type="entry name" value="Winged helix-like DNA-binding domain superfamily/Winged helix DNA-binding domain"/>
    <property type="match status" value="1"/>
</dbReference>
<dbReference type="SMART" id="SM00344">
    <property type="entry name" value="HTH_ASNC"/>
    <property type="match status" value="1"/>
</dbReference>
<dbReference type="Pfam" id="PF01037">
    <property type="entry name" value="AsnC_trans_reg"/>
    <property type="match status" value="1"/>
</dbReference>
<dbReference type="AlphaFoldDB" id="A0A6B3SI44"/>
<reference evidence="5 6" key="1">
    <citation type="submission" date="2020-02" db="EMBL/GenBank/DDBJ databases">
        <authorList>
            <person name="Kim M.K."/>
        </authorList>
    </citation>
    <scope>NUCLEOTIDE SEQUENCE [LARGE SCALE GENOMIC DNA]</scope>
    <source>
        <strain evidence="5 6">17J57-3</strain>
    </source>
</reference>
<dbReference type="EMBL" id="JAAIVB010000012">
    <property type="protein sequence ID" value="NEX60524.1"/>
    <property type="molecule type" value="Genomic_DNA"/>
</dbReference>
<evidence type="ECO:0000256" key="3">
    <source>
        <dbReference type="ARBA" id="ARBA00023163"/>
    </source>
</evidence>
<dbReference type="GO" id="GO:0043565">
    <property type="term" value="F:sequence-specific DNA binding"/>
    <property type="evidence" value="ECO:0007669"/>
    <property type="project" value="InterPro"/>
</dbReference>
<dbReference type="SUPFAM" id="SSF46785">
    <property type="entry name" value="Winged helix' DNA-binding domain"/>
    <property type="match status" value="1"/>
</dbReference>
<proteinExistence type="predicted"/>
<dbReference type="PANTHER" id="PTHR30154:SF53">
    <property type="entry name" value="HTH-TYPE TRANSCRIPTIONAL REGULATOR LRPC"/>
    <property type="match status" value="1"/>
</dbReference>